<name>A0A2M3ZLW8_9DIPT</name>
<dbReference type="EMBL" id="GGFM01008758">
    <property type="protein sequence ID" value="MBW29509.1"/>
    <property type="molecule type" value="Transcribed_RNA"/>
</dbReference>
<proteinExistence type="predicted"/>
<accession>A0A2M3ZLW8</accession>
<organism evidence="1">
    <name type="scientific">Anopheles braziliensis</name>
    <dbReference type="NCBI Taxonomy" id="58242"/>
    <lineage>
        <taxon>Eukaryota</taxon>
        <taxon>Metazoa</taxon>
        <taxon>Ecdysozoa</taxon>
        <taxon>Arthropoda</taxon>
        <taxon>Hexapoda</taxon>
        <taxon>Insecta</taxon>
        <taxon>Pterygota</taxon>
        <taxon>Neoptera</taxon>
        <taxon>Endopterygota</taxon>
        <taxon>Diptera</taxon>
        <taxon>Nematocera</taxon>
        <taxon>Culicoidea</taxon>
        <taxon>Culicidae</taxon>
        <taxon>Anophelinae</taxon>
        <taxon>Anopheles</taxon>
    </lineage>
</organism>
<sequence>MDHLKTLGGSRLLVVSVCCWQWLLRLLLLLLPSLASVDGPPLLPLQSATPTFGLSYGKRLLLTFVI</sequence>
<protein>
    <submittedName>
        <fullName evidence="1">Uncharacterized protein</fullName>
    </submittedName>
</protein>
<evidence type="ECO:0000313" key="1">
    <source>
        <dbReference type="EMBL" id="MBW29509.1"/>
    </source>
</evidence>
<reference evidence="1" key="1">
    <citation type="submission" date="2018-01" db="EMBL/GenBank/DDBJ databases">
        <title>An insight into the sialome of Amazonian anophelines.</title>
        <authorList>
            <person name="Ribeiro J.M."/>
            <person name="Scarpassa V."/>
            <person name="Calvo E."/>
        </authorList>
    </citation>
    <scope>NUCLEOTIDE SEQUENCE</scope>
    <source>
        <tissue evidence="1">Salivary glands</tissue>
    </source>
</reference>
<dbReference type="AlphaFoldDB" id="A0A2M3ZLW8"/>